<organism evidence="8 9">
    <name type="scientific">Sphingomonas aurantiaca</name>
    <dbReference type="NCBI Taxonomy" id="185949"/>
    <lineage>
        <taxon>Bacteria</taxon>
        <taxon>Pseudomonadati</taxon>
        <taxon>Pseudomonadota</taxon>
        <taxon>Alphaproteobacteria</taxon>
        <taxon>Sphingomonadales</taxon>
        <taxon>Sphingomonadaceae</taxon>
        <taxon>Sphingomonas</taxon>
    </lineage>
</organism>
<dbReference type="Proteomes" id="UP000244189">
    <property type="component" value="Unassembled WGS sequence"/>
</dbReference>
<evidence type="ECO:0000256" key="5">
    <source>
        <dbReference type="RuleBase" id="RU362076"/>
    </source>
</evidence>
<keyword evidence="8" id="KW-0282">Flagellum</keyword>
<dbReference type="Pfam" id="PF03963">
    <property type="entry name" value="FlgD"/>
    <property type="match status" value="1"/>
</dbReference>
<evidence type="ECO:0000259" key="7">
    <source>
        <dbReference type="Pfam" id="PF13861"/>
    </source>
</evidence>
<feature type="domain" description="FlgD Tudor-like" evidence="7">
    <location>
        <begin position="92"/>
        <end position="224"/>
    </location>
</feature>
<evidence type="ECO:0000313" key="9">
    <source>
        <dbReference type="Proteomes" id="UP000244189"/>
    </source>
</evidence>
<dbReference type="Gene3D" id="2.60.40.4070">
    <property type="match status" value="1"/>
</dbReference>
<evidence type="ECO:0000256" key="2">
    <source>
        <dbReference type="ARBA" id="ARBA00016013"/>
    </source>
</evidence>
<sequence>MATSFDSTLNSLGIKRTTTSAATTTTTSNSSSLNQNDFLKLMTAQMQNQDPFNPVDNTQMVAQMAQFSSLAGISEMNTTMKAISDKLGATSASDAMAYVGKTVLTEGSTAYGRNTGGIAGSVELGDAATSVNVTISDANGVAIKTMQLGAHAKGTVGYDWDGKDSTGADAGAGPFKVSIDAQNGGASVAAASLVWAPVQSVSTTTGSAILTLPGIGEVPVSAVRQIG</sequence>
<comment type="caution">
    <text evidence="8">The sequence shown here is derived from an EMBL/GenBank/DDBJ whole genome shotgun (WGS) entry which is preliminary data.</text>
</comment>
<protein>
    <recommendedName>
        <fullName evidence="2 5">Basal-body rod modification protein FlgD</fullName>
    </recommendedName>
</protein>
<dbReference type="AlphaFoldDB" id="A0A2T5GSN3"/>
<comment type="similarity">
    <text evidence="1 5">Belongs to the FlgD family.</text>
</comment>
<proteinExistence type="inferred from homology"/>
<evidence type="ECO:0000256" key="3">
    <source>
        <dbReference type="ARBA" id="ARBA00022795"/>
    </source>
</evidence>
<evidence type="ECO:0000259" key="6">
    <source>
        <dbReference type="Pfam" id="PF13860"/>
    </source>
</evidence>
<keyword evidence="8" id="KW-0969">Cilium</keyword>
<name>A0A2T5GSN3_9SPHN</name>
<dbReference type="InterPro" id="IPR025963">
    <property type="entry name" value="FLgD_Tudor"/>
</dbReference>
<dbReference type="EMBL" id="QAOG01000001">
    <property type="protein sequence ID" value="PTQ62337.1"/>
    <property type="molecule type" value="Genomic_DNA"/>
</dbReference>
<keyword evidence="3 5" id="KW-1005">Bacterial flagellum biogenesis</keyword>
<dbReference type="GO" id="GO:0044781">
    <property type="term" value="P:bacterial-type flagellum organization"/>
    <property type="evidence" value="ECO:0007669"/>
    <property type="project" value="UniProtKB-UniRule"/>
</dbReference>
<dbReference type="Pfam" id="PF13860">
    <property type="entry name" value="FlgD_ig"/>
    <property type="match status" value="1"/>
</dbReference>
<dbReference type="Gene3D" id="2.30.30.910">
    <property type="match status" value="1"/>
</dbReference>
<keyword evidence="9" id="KW-1185">Reference proteome</keyword>
<comment type="function">
    <text evidence="4 5">Required for flagellar hook formation. May act as a scaffolding protein.</text>
</comment>
<evidence type="ECO:0000256" key="1">
    <source>
        <dbReference type="ARBA" id="ARBA00010577"/>
    </source>
</evidence>
<dbReference type="InterPro" id="IPR025965">
    <property type="entry name" value="FlgD/Vpr_Ig-like"/>
</dbReference>
<reference evidence="8 9" key="1">
    <citation type="submission" date="2018-04" db="EMBL/GenBank/DDBJ databases">
        <title>Genomic Encyclopedia of Type Strains, Phase III (KMG-III): the genomes of soil and plant-associated and newly described type strains.</title>
        <authorList>
            <person name="Whitman W."/>
        </authorList>
    </citation>
    <scope>NUCLEOTIDE SEQUENCE [LARGE SCALE GENOMIC DNA]</scope>
    <source>
        <strain evidence="8 9">MA101b</strain>
    </source>
</reference>
<dbReference type="RefSeq" id="WP_107956654.1">
    <property type="nucleotide sequence ID" value="NZ_QAOG01000001.1"/>
</dbReference>
<dbReference type="InterPro" id="IPR005648">
    <property type="entry name" value="FlgD"/>
</dbReference>
<evidence type="ECO:0000313" key="8">
    <source>
        <dbReference type="EMBL" id="PTQ62337.1"/>
    </source>
</evidence>
<gene>
    <name evidence="8" type="ORF">C8J26_0616</name>
</gene>
<feature type="domain" description="FlgD/Vpr Ig-like" evidence="6">
    <location>
        <begin position="114"/>
        <end position="184"/>
    </location>
</feature>
<dbReference type="Pfam" id="PF13861">
    <property type="entry name" value="FLgD_tudor"/>
    <property type="match status" value="1"/>
</dbReference>
<accession>A0A2T5GSN3</accession>
<keyword evidence="8" id="KW-0966">Cell projection</keyword>
<evidence type="ECO:0000256" key="4">
    <source>
        <dbReference type="ARBA" id="ARBA00024746"/>
    </source>
</evidence>